<evidence type="ECO:0000256" key="4">
    <source>
        <dbReference type="SAM" id="MobiDB-lite"/>
    </source>
</evidence>
<feature type="region of interest" description="Disordered" evidence="4">
    <location>
        <begin position="1"/>
        <end position="42"/>
    </location>
</feature>
<name>A0AA36J4X0_9DINO</name>
<keyword evidence="1" id="KW-0677">Repeat</keyword>
<dbReference type="InterPro" id="IPR002110">
    <property type="entry name" value="Ankyrin_rpt"/>
</dbReference>
<protein>
    <submittedName>
        <fullName evidence="5">Uncharacterized protein</fullName>
    </submittedName>
</protein>
<dbReference type="SUPFAM" id="SSF48403">
    <property type="entry name" value="Ankyrin repeat"/>
    <property type="match status" value="1"/>
</dbReference>
<dbReference type="AlphaFoldDB" id="A0AA36J4X0"/>
<dbReference type="Proteomes" id="UP001178507">
    <property type="component" value="Unassembled WGS sequence"/>
</dbReference>
<dbReference type="Gene3D" id="1.25.40.20">
    <property type="entry name" value="Ankyrin repeat-containing domain"/>
    <property type="match status" value="2"/>
</dbReference>
<dbReference type="PROSITE" id="PS50297">
    <property type="entry name" value="ANK_REP_REGION"/>
    <property type="match status" value="2"/>
</dbReference>
<dbReference type="EMBL" id="CAUJNA010003343">
    <property type="protein sequence ID" value="CAJ1399670.1"/>
    <property type="molecule type" value="Genomic_DNA"/>
</dbReference>
<evidence type="ECO:0000256" key="3">
    <source>
        <dbReference type="PROSITE-ProRule" id="PRU00023"/>
    </source>
</evidence>
<keyword evidence="2 3" id="KW-0040">ANK repeat</keyword>
<evidence type="ECO:0000313" key="6">
    <source>
        <dbReference type="Proteomes" id="UP001178507"/>
    </source>
</evidence>
<dbReference type="InterPro" id="IPR036770">
    <property type="entry name" value="Ankyrin_rpt-contain_sf"/>
</dbReference>
<keyword evidence="6" id="KW-1185">Reference proteome</keyword>
<proteinExistence type="predicted"/>
<dbReference type="Pfam" id="PF13637">
    <property type="entry name" value="Ank_4"/>
    <property type="match status" value="1"/>
</dbReference>
<accession>A0AA36J4X0</accession>
<organism evidence="5 6">
    <name type="scientific">Effrenium voratum</name>
    <dbReference type="NCBI Taxonomy" id="2562239"/>
    <lineage>
        <taxon>Eukaryota</taxon>
        <taxon>Sar</taxon>
        <taxon>Alveolata</taxon>
        <taxon>Dinophyceae</taxon>
        <taxon>Suessiales</taxon>
        <taxon>Symbiodiniaceae</taxon>
        <taxon>Effrenium</taxon>
    </lineage>
</organism>
<dbReference type="SMART" id="SM00248">
    <property type="entry name" value="ANK"/>
    <property type="match status" value="4"/>
</dbReference>
<dbReference type="PROSITE" id="PS50088">
    <property type="entry name" value="ANK_REPEAT"/>
    <property type="match status" value="2"/>
</dbReference>
<reference evidence="5" key="1">
    <citation type="submission" date="2023-08" db="EMBL/GenBank/DDBJ databases">
        <authorList>
            <person name="Chen Y."/>
            <person name="Shah S."/>
            <person name="Dougan E. K."/>
            <person name="Thang M."/>
            <person name="Chan C."/>
        </authorList>
    </citation>
    <scope>NUCLEOTIDE SEQUENCE</scope>
</reference>
<dbReference type="PANTHER" id="PTHR24173:SF74">
    <property type="entry name" value="ANKYRIN REPEAT DOMAIN-CONTAINING PROTEIN 16"/>
    <property type="match status" value="1"/>
</dbReference>
<evidence type="ECO:0000256" key="1">
    <source>
        <dbReference type="ARBA" id="ARBA00022737"/>
    </source>
</evidence>
<feature type="repeat" description="ANK" evidence="3">
    <location>
        <begin position="162"/>
        <end position="194"/>
    </location>
</feature>
<evidence type="ECO:0000313" key="5">
    <source>
        <dbReference type="EMBL" id="CAJ1399670.1"/>
    </source>
</evidence>
<evidence type="ECO:0000256" key="2">
    <source>
        <dbReference type="ARBA" id="ARBA00023043"/>
    </source>
</evidence>
<dbReference type="PANTHER" id="PTHR24173">
    <property type="entry name" value="ANKYRIN REPEAT CONTAINING"/>
    <property type="match status" value="1"/>
</dbReference>
<dbReference type="Pfam" id="PF12796">
    <property type="entry name" value="Ank_2"/>
    <property type="match status" value="1"/>
</dbReference>
<sequence length="630" mass="68886">MMLEGALPRRPERRPATARRPRRSTAFALGNWGPLEPTPSRHQDLERDLHACTVLHRLGAQDEAEALAALLTADAKLGGHLCAPQWLDEAGRSPLHYAARAGAARTTRLLLEAGARVNAADHFGYTALHEAAATPREVLTRVEVAWRLLDAQAEVGPKPRLHGSSPLHLAARHGHEALAAMLLQRLADPGARDAAGLTALEVAISHQHHEAARLLEQFRPLSLELGKERSAIPDGGVVWVRKTAAAAEVCGRAWAAFGRHALAPFCECEVYLPGWPVELPQDASDFLRHRRCVHICPIYQAPWELFAADEDPEELPWTRLWARPYRCTLRDLAWKPTACRGWQVAELSNSNALAAALKKNIFNQGARRLQATPLPLRLLSSAQWLAAFQAGIAHLEGQMFFSIQQDPGLVQRLHALRLPAPDVGSLSPWGGLARPAELLKLLESHAECVCGAAHWRLQRTRLALAWATEDVLRLESCDGLPWTVAASGDRAQLMPPGWPLAGAGDQTVVAVLVAFATSYPTSELRSYRRHFFGPTLLEPGFDLHVLCGEGPAAKAQRAYPAEYQLMAMESAQVLPIAAIDVRPKQAPPTRLVPVGVGIGAGVQVCSSRLRESIAYGAEQNWRAREEDLPK</sequence>
<comment type="caution">
    <text evidence="5">The sequence shown here is derived from an EMBL/GenBank/DDBJ whole genome shotgun (WGS) entry which is preliminary data.</text>
</comment>
<feature type="repeat" description="ANK" evidence="3">
    <location>
        <begin position="90"/>
        <end position="122"/>
    </location>
</feature>
<gene>
    <name evidence="5" type="ORF">EVOR1521_LOCUS23165</name>
</gene>